<dbReference type="EMBL" id="CAJVCH010327151">
    <property type="protein sequence ID" value="CAG7786827.1"/>
    <property type="molecule type" value="Genomic_DNA"/>
</dbReference>
<gene>
    <name evidence="1" type="ORF">AFUS01_LOCUS25377</name>
</gene>
<organism evidence="1 2">
    <name type="scientific">Allacma fusca</name>
    <dbReference type="NCBI Taxonomy" id="39272"/>
    <lineage>
        <taxon>Eukaryota</taxon>
        <taxon>Metazoa</taxon>
        <taxon>Ecdysozoa</taxon>
        <taxon>Arthropoda</taxon>
        <taxon>Hexapoda</taxon>
        <taxon>Collembola</taxon>
        <taxon>Symphypleona</taxon>
        <taxon>Sminthuridae</taxon>
        <taxon>Allacma</taxon>
    </lineage>
</organism>
<evidence type="ECO:0000313" key="1">
    <source>
        <dbReference type="EMBL" id="CAG7786827.1"/>
    </source>
</evidence>
<feature type="non-terminal residue" evidence="1">
    <location>
        <position position="1"/>
    </location>
</feature>
<evidence type="ECO:0000313" key="2">
    <source>
        <dbReference type="Proteomes" id="UP000708208"/>
    </source>
</evidence>
<proteinExistence type="predicted"/>
<name>A0A8J2KKL3_9HEXA</name>
<comment type="caution">
    <text evidence="1">The sequence shown here is derived from an EMBL/GenBank/DDBJ whole genome shotgun (WGS) entry which is preliminary data.</text>
</comment>
<sequence length="11" mass="1405">MSWVTLLQLWQ</sequence>
<reference evidence="1" key="1">
    <citation type="submission" date="2021-06" db="EMBL/GenBank/DDBJ databases">
        <authorList>
            <person name="Hodson N. C."/>
            <person name="Mongue J. A."/>
            <person name="Jaron S. K."/>
        </authorList>
    </citation>
    <scope>NUCLEOTIDE SEQUENCE</scope>
</reference>
<keyword evidence="2" id="KW-1185">Reference proteome</keyword>
<protein>
    <submittedName>
        <fullName evidence="1">Uncharacterized protein</fullName>
    </submittedName>
</protein>
<accession>A0A8J2KKL3</accession>
<dbReference type="Proteomes" id="UP000708208">
    <property type="component" value="Unassembled WGS sequence"/>
</dbReference>